<dbReference type="Gene3D" id="3.40.50.200">
    <property type="entry name" value="Peptidase S8/S53 domain"/>
    <property type="match status" value="1"/>
</dbReference>
<sequence length="759" mass="85713">MADDTNDYLPIIGSGENLIEPISKTFFGGQPAYPRTYGEAKNRIKTQLSVVRRSLANVPMEKRMDDFVITLRLNEKFLAKSYVPETLFKQAKFENIGSRRWVFEENEEKKYSKLHFLMLNNNVLTRFEQILDTNESQISDKFKNDIRKIEQISLLSKNEVIQGFSGEWDEGTVEFVLHPYGKNTDKMIYKFKLNLQELGVDTDRLKIKTYAGGPTFVSAQVKKNVINGIADFNPLRTVHPLKVNFFPELRSNVADINLLYPPKAERVSQIKVGIFDGGIDESHPFLKGFTHQNKSISSFAIKDGIKHGTAVAGVALYGDLNQYEAKSRLIDPIVYVESFRVLPVSDPTDFDLYEAIDFIEEVVPERHDIDVYNLSFGPVGPILDDEITRFTFSLDTLAWNDRKLFVVAVGNDGERPAPLNRIQAPSDIVNGLSVGAYTFNQTSSKLERASYSCVGDGREGCKVKPDLCAFGGDQHFPIHLLNASDSNFKWLAAGTSFAAPIVAAKAAELLGRCPRFNPLVARALLINSAINPNKVDKEIGYGFLNQSVDDILRCDRNRVNIIYSNSMNPKGLAKLPIPLPLNANITTTIKISWTIAILSKTNNSHTEDYTESAIEDTFYPHDRKYKLSNTGINKSIEVNIDTDSTTIEEYIQKGYKLSTLPVSKTPEKYQTELARREELKWDTVVKRWKSMRPISLHNPFLVLHALGRDGSNDRMDYAVVVTIDVPKYTGNLYEDILNEYRVLEPVKIKNRNDVMISIS</sequence>
<dbReference type="Proteomes" id="UP000298347">
    <property type="component" value="Unassembled WGS sequence"/>
</dbReference>
<dbReference type="SUPFAM" id="SSF52743">
    <property type="entry name" value="Subtilisin-like"/>
    <property type="match status" value="1"/>
</dbReference>
<protein>
    <submittedName>
        <fullName evidence="7">S8 family peptidase</fullName>
    </submittedName>
</protein>
<dbReference type="OrthoDB" id="9798386at2"/>
<evidence type="ECO:0000256" key="4">
    <source>
        <dbReference type="ARBA" id="ARBA00022825"/>
    </source>
</evidence>
<proteinExistence type="inferred from homology"/>
<comment type="similarity">
    <text evidence="1 5">Belongs to the peptidase S8 family.</text>
</comment>
<keyword evidence="8" id="KW-1185">Reference proteome</keyword>
<dbReference type="CDD" id="cd04847">
    <property type="entry name" value="Peptidases_S8_Subtilisin_like_2"/>
    <property type="match status" value="1"/>
</dbReference>
<evidence type="ECO:0000256" key="1">
    <source>
        <dbReference type="ARBA" id="ARBA00011073"/>
    </source>
</evidence>
<dbReference type="InterPro" id="IPR023828">
    <property type="entry name" value="Peptidase_S8_Ser-AS"/>
</dbReference>
<keyword evidence="2 5" id="KW-0645">Protease</keyword>
<dbReference type="PROSITE" id="PS51892">
    <property type="entry name" value="SUBTILASE"/>
    <property type="match status" value="1"/>
</dbReference>
<keyword evidence="3 5" id="KW-0378">Hydrolase</keyword>
<gene>
    <name evidence="7" type="ORF">E4665_07080</name>
</gene>
<reference evidence="7 8" key="1">
    <citation type="journal article" date="2015" name="Int. J. Syst. Evol. Microbiol.">
        <title>Sporolactobacillus shoreae sp. nov. and Sporolactobacillus spathodeae sp. nov., two spore-forming lactic acid bacteria isolated from tree barks in Thailand.</title>
        <authorList>
            <person name="Thamacharoensuk T."/>
            <person name="Kitahara M."/>
            <person name="Ohkuma M."/>
            <person name="Thongchul N."/>
            <person name="Tanasupawat S."/>
        </authorList>
    </citation>
    <scope>NUCLEOTIDE SEQUENCE [LARGE SCALE GENOMIC DNA]</scope>
    <source>
        <strain evidence="7 8">BK92</strain>
    </source>
</reference>
<evidence type="ECO:0000259" key="6">
    <source>
        <dbReference type="Pfam" id="PF00082"/>
    </source>
</evidence>
<comment type="caution">
    <text evidence="7">The sequence shown here is derived from an EMBL/GenBank/DDBJ whole genome shotgun (WGS) entry which is preliminary data.</text>
</comment>
<evidence type="ECO:0000256" key="3">
    <source>
        <dbReference type="ARBA" id="ARBA00022801"/>
    </source>
</evidence>
<dbReference type="GO" id="GO:0006508">
    <property type="term" value="P:proteolysis"/>
    <property type="evidence" value="ECO:0007669"/>
    <property type="project" value="UniProtKB-KW"/>
</dbReference>
<dbReference type="RefSeq" id="WP_135348099.1">
    <property type="nucleotide sequence ID" value="NZ_SRJD01000006.1"/>
</dbReference>
<evidence type="ECO:0000256" key="2">
    <source>
        <dbReference type="ARBA" id="ARBA00022670"/>
    </source>
</evidence>
<dbReference type="AlphaFoldDB" id="A0A4Z0GNA5"/>
<keyword evidence="4 5" id="KW-0720">Serine protease</keyword>
<name>A0A4Z0GNA5_9BACL</name>
<dbReference type="EMBL" id="SRJD01000006">
    <property type="protein sequence ID" value="TGA98620.1"/>
    <property type="molecule type" value="Genomic_DNA"/>
</dbReference>
<dbReference type="InterPro" id="IPR034074">
    <property type="entry name" value="Y4bN_pept_dom"/>
</dbReference>
<feature type="domain" description="Peptidase S8/S53" evidence="6">
    <location>
        <begin position="269"/>
        <end position="542"/>
    </location>
</feature>
<dbReference type="PROSITE" id="PS00138">
    <property type="entry name" value="SUBTILASE_SER"/>
    <property type="match status" value="1"/>
</dbReference>
<feature type="active site" description="Charge relay system" evidence="5">
    <location>
        <position position="276"/>
    </location>
</feature>
<feature type="active site" description="Charge relay system" evidence="5">
    <location>
        <position position="307"/>
    </location>
</feature>
<dbReference type="Pfam" id="PF00082">
    <property type="entry name" value="Peptidase_S8"/>
    <property type="match status" value="1"/>
</dbReference>
<evidence type="ECO:0000313" key="7">
    <source>
        <dbReference type="EMBL" id="TGA98620.1"/>
    </source>
</evidence>
<evidence type="ECO:0000313" key="8">
    <source>
        <dbReference type="Proteomes" id="UP000298347"/>
    </source>
</evidence>
<accession>A0A4Z0GNA5</accession>
<dbReference type="PANTHER" id="PTHR43806">
    <property type="entry name" value="PEPTIDASE S8"/>
    <property type="match status" value="1"/>
</dbReference>
<feature type="active site" description="Charge relay system" evidence="5">
    <location>
        <position position="496"/>
    </location>
</feature>
<dbReference type="InterPro" id="IPR015500">
    <property type="entry name" value="Peptidase_S8_subtilisin-rel"/>
</dbReference>
<evidence type="ECO:0000256" key="5">
    <source>
        <dbReference type="PROSITE-ProRule" id="PRU01240"/>
    </source>
</evidence>
<dbReference type="GO" id="GO:0004252">
    <property type="term" value="F:serine-type endopeptidase activity"/>
    <property type="evidence" value="ECO:0007669"/>
    <property type="project" value="UniProtKB-UniRule"/>
</dbReference>
<dbReference type="InterPro" id="IPR050131">
    <property type="entry name" value="Peptidase_S8_subtilisin-like"/>
</dbReference>
<dbReference type="InterPro" id="IPR000209">
    <property type="entry name" value="Peptidase_S8/S53_dom"/>
</dbReference>
<dbReference type="InterPro" id="IPR036852">
    <property type="entry name" value="Peptidase_S8/S53_dom_sf"/>
</dbReference>
<dbReference type="PANTHER" id="PTHR43806:SF11">
    <property type="entry name" value="CEREVISIN-RELATED"/>
    <property type="match status" value="1"/>
</dbReference>
<organism evidence="7 8">
    <name type="scientific">Sporolactobacillus shoreae</name>
    <dbReference type="NCBI Taxonomy" id="1465501"/>
    <lineage>
        <taxon>Bacteria</taxon>
        <taxon>Bacillati</taxon>
        <taxon>Bacillota</taxon>
        <taxon>Bacilli</taxon>
        <taxon>Bacillales</taxon>
        <taxon>Sporolactobacillaceae</taxon>
        <taxon>Sporolactobacillus</taxon>
    </lineage>
</organism>
<dbReference type="PRINTS" id="PR00723">
    <property type="entry name" value="SUBTILISIN"/>
</dbReference>